<feature type="signal peptide" evidence="1">
    <location>
        <begin position="1"/>
        <end position="19"/>
    </location>
</feature>
<dbReference type="AlphaFoldDB" id="A0A815HM27"/>
<name>A0A815HM27_ADIRI</name>
<feature type="chain" id="PRO_5035605696" evidence="1">
    <location>
        <begin position="20"/>
        <end position="285"/>
    </location>
</feature>
<keyword evidence="1" id="KW-0732">Signal</keyword>
<evidence type="ECO:0000313" key="4">
    <source>
        <dbReference type="Proteomes" id="UP000663828"/>
    </source>
</evidence>
<sequence>MLIIIKGLLLICRLSLVLAAVMSVYKNAKFYPIDIHFMLANISSVNTSNACVCACIMDFMCITVYYNGYAQNCVLFSAELRQGQLNLATTDTNSIVMSFKNKSIQASTVFSTMNKTVYAIWNTTAGSNSLASYSGYEQGNFYPSETPSSVFDNIGNSSYSSYGVCNYSTWDLSCGTNTGFYITFKNAPYLLRAFRICAGHYRASRDPLTITIEGSNLAGAALTLGTSWTLIYNGSTGLTTDPGRSMCGELRTTGNSLWFSSYRLLVTAKRSVDTCVEYSEVNFLA</sequence>
<organism evidence="2 5">
    <name type="scientific">Adineta ricciae</name>
    <name type="common">Rotifer</name>
    <dbReference type="NCBI Taxonomy" id="249248"/>
    <lineage>
        <taxon>Eukaryota</taxon>
        <taxon>Metazoa</taxon>
        <taxon>Spiralia</taxon>
        <taxon>Gnathifera</taxon>
        <taxon>Rotifera</taxon>
        <taxon>Eurotatoria</taxon>
        <taxon>Bdelloidea</taxon>
        <taxon>Adinetida</taxon>
        <taxon>Adinetidae</taxon>
        <taxon>Adineta</taxon>
    </lineage>
</organism>
<keyword evidence="4" id="KW-1185">Reference proteome</keyword>
<reference evidence="2" key="1">
    <citation type="submission" date="2021-02" db="EMBL/GenBank/DDBJ databases">
        <authorList>
            <person name="Nowell W R."/>
        </authorList>
    </citation>
    <scope>NUCLEOTIDE SEQUENCE</scope>
</reference>
<evidence type="ECO:0000313" key="5">
    <source>
        <dbReference type="Proteomes" id="UP000663852"/>
    </source>
</evidence>
<dbReference type="Proteomes" id="UP000663852">
    <property type="component" value="Unassembled WGS sequence"/>
</dbReference>
<comment type="caution">
    <text evidence="2">The sequence shown here is derived from an EMBL/GenBank/DDBJ whole genome shotgun (WGS) entry which is preliminary data.</text>
</comment>
<dbReference type="Proteomes" id="UP000663828">
    <property type="component" value="Unassembled WGS sequence"/>
</dbReference>
<evidence type="ECO:0000256" key="1">
    <source>
        <dbReference type="SAM" id="SignalP"/>
    </source>
</evidence>
<gene>
    <name evidence="2" type="ORF">EDS130_LOCUS33460</name>
    <name evidence="3" type="ORF">XAT740_LOCUS56128</name>
</gene>
<evidence type="ECO:0000313" key="2">
    <source>
        <dbReference type="EMBL" id="CAF1354304.1"/>
    </source>
</evidence>
<evidence type="ECO:0000313" key="3">
    <source>
        <dbReference type="EMBL" id="CAF1657103.1"/>
    </source>
</evidence>
<proteinExistence type="predicted"/>
<protein>
    <submittedName>
        <fullName evidence="2">Uncharacterized protein</fullName>
    </submittedName>
</protein>
<accession>A0A815HM27</accession>
<dbReference type="EMBL" id="CAJNOJ010000267">
    <property type="protein sequence ID" value="CAF1354304.1"/>
    <property type="molecule type" value="Genomic_DNA"/>
</dbReference>
<dbReference type="EMBL" id="CAJNOR010010844">
    <property type="protein sequence ID" value="CAF1657103.1"/>
    <property type="molecule type" value="Genomic_DNA"/>
</dbReference>